<dbReference type="InterPro" id="IPR050267">
    <property type="entry name" value="Anti-sigma-factor_SerPK"/>
</dbReference>
<keyword evidence="4" id="KW-1185">Reference proteome</keyword>
<evidence type="ECO:0000313" key="3">
    <source>
        <dbReference type="EMBL" id="AVO49517.1"/>
    </source>
</evidence>
<dbReference type="CDD" id="cd16936">
    <property type="entry name" value="HATPase_RsbW-like"/>
    <property type="match status" value="1"/>
</dbReference>
<keyword evidence="1" id="KW-0418">Kinase</keyword>
<dbReference type="OrthoDB" id="327549at2"/>
<dbReference type="Proteomes" id="UP000237925">
    <property type="component" value="Chromosome"/>
</dbReference>
<reference evidence="3 4" key="1">
    <citation type="submission" date="2018-03" db="EMBL/GenBank/DDBJ databases">
        <title>Genome sequencing of Melaminivora sp.</title>
        <authorList>
            <person name="Kim S.-J."/>
            <person name="Heo J."/>
            <person name="Ahn J.-H."/>
            <person name="Kwon S.-W."/>
        </authorList>
    </citation>
    <scope>NUCLEOTIDE SEQUENCE [LARGE SCALE GENOMIC DNA]</scope>
    <source>
        <strain evidence="3 4">SC2-9</strain>
    </source>
</reference>
<organism evidence="3 4">
    <name type="scientific">Melaminivora suipulveris</name>
    <dbReference type="NCBI Taxonomy" id="2109913"/>
    <lineage>
        <taxon>Bacteria</taxon>
        <taxon>Pseudomonadati</taxon>
        <taxon>Pseudomonadota</taxon>
        <taxon>Betaproteobacteria</taxon>
        <taxon>Burkholderiales</taxon>
        <taxon>Comamonadaceae</taxon>
        <taxon>Melaminivora</taxon>
    </lineage>
</organism>
<keyword evidence="1" id="KW-0723">Serine/threonine-protein kinase</keyword>
<dbReference type="EMBL" id="CP027667">
    <property type="protein sequence ID" value="AVO49517.1"/>
    <property type="molecule type" value="Genomic_DNA"/>
</dbReference>
<accession>A0A2R3QCY2</accession>
<protein>
    <submittedName>
        <fullName evidence="3">ATP-binding protein</fullName>
    </submittedName>
</protein>
<gene>
    <name evidence="3" type="ORF">C6568_09735</name>
</gene>
<dbReference type="PANTHER" id="PTHR35526">
    <property type="entry name" value="ANTI-SIGMA-F FACTOR RSBW-RELATED"/>
    <property type="match status" value="1"/>
</dbReference>
<dbReference type="KEGG" id="mela:C6568_09735"/>
<name>A0A2R3QCY2_9BURK</name>
<dbReference type="AlphaFoldDB" id="A0A2R3QCY2"/>
<dbReference type="GO" id="GO:0004674">
    <property type="term" value="F:protein serine/threonine kinase activity"/>
    <property type="evidence" value="ECO:0007669"/>
    <property type="project" value="UniProtKB-KW"/>
</dbReference>
<dbReference type="Gene3D" id="3.30.565.10">
    <property type="entry name" value="Histidine kinase-like ATPase, C-terminal domain"/>
    <property type="match status" value="1"/>
</dbReference>
<dbReference type="InterPro" id="IPR036890">
    <property type="entry name" value="HATPase_C_sf"/>
</dbReference>
<proteinExistence type="predicted"/>
<evidence type="ECO:0000313" key="4">
    <source>
        <dbReference type="Proteomes" id="UP000237925"/>
    </source>
</evidence>
<dbReference type="GO" id="GO:0005524">
    <property type="term" value="F:ATP binding"/>
    <property type="evidence" value="ECO:0007669"/>
    <property type="project" value="UniProtKB-KW"/>
</dbReference>
<keyword evidence="1" id="KW-0808">Transferase</keyword>
<dbReference type="InterPro" id="IPR003594">
    <property type="entry name" value="HATPase_dom"/>
</dbReference>
<evidence type="ECO:0000256" key="1">
    <source>
        <dbReference type="ARBA" id="ARBA00022527"/>
    </source>
</evidence>
<sequence>MTAQQPPGHRSGAFRARRLADLAQVQAQMGALAADAGLHADERFALRLALEEAFVNVYKHGYGGGEGPLTVELDVGAGQVTLTLEDQAPPFDPATVAQPVLDAAWDQRPVGGLGWHLIRQLMDRVEHRRGPAGGNLLILTKTLGAPGTGHPSEIGALR</sequence>
<keyword evidence="3" id="KW-0547">Nucleotide-binding</keyword>
<dbReference type="Pfam" id="PF13581">
    <property type="entry name" value="HATPase_c_2"/>
    <property type="match status" value="1"/>
</dbReference>
<evidence type="ECO:0000259" key="2">
    <source>
        <dbReference type="Pfam" id="PF13581"/>
    </source>
</evidence>
<feature type="domain" description="Histidine kinase/HSP90-like ATPase" evidence="2">
    <location>
        <begin position="18"/>
        <end position="141"/>
    </location>
</feature>
<keyword evidence="3" id="KW-0067">ATP-binding</keyword>
<dbReference type="RefSeq" id="WP_106683949.1">
    <property type="nucleotide sequence ID" value="NZ_CP027667.1"/>
</dbReference>
<dbReference type="SUPFAM" id="SSF55874">
    <property type="entry name" value="ATPase domain of HSP90 chaperone/DNA topoisomerase II/histidine kinase"/>
    <property type="match status" value="1"/>
</dbReference>